<dbReference type="Proteomes" id="UP000812031">
    <property type="component" value="Unassembled WGS sequence"/>
</dbReference>
<evidence type="ECO:0000256" key="4">
    <source>
        <dbReference type="ARBA" id="ARBA00022679"/>
    </source>
</evidence>
<evidence type="ECO:0000256" key="3">
    <source>
        <dbReference type="ARBA" id="ARBA00022553"/>
    </source>
</evidence>
<accession>A0ABS6Y146</accession>
<keyword evidence="7" id="KW-0067">ATP-binding</keyword>
<dbReference type="Pfam" id="PF02518">
    <property type="entry name" value="HATPase_c"/>
    <property type="match status" value="1"/>
</dbReference>
<evidence type="ECO:0000256" key="7">
    <source>
        <dbReference type="ARBA" id="ARBA00022840"/>
    </source>
</evidence>
<evidence type="ECO:0000313" key="12">
    <source>
        <dbReference type="Proteomes" id="UP000812031"/>
    </source>
</evidence>
<protein>
    <recommendedName>
        <fullName evidence="2">histidine kinase</fullName>
        <ecNumber evidence="2">2.7.13.3</ecNumber>
    </recommendedName>
</protein>
<dbReference type="CDD" id="cd16917">
    <property type="entry name" value="HATPase_UhpB-NarQ-NarX-like"/>
    <property type="match status" value="1"/>
</dbReference>
<reference evidence="11 12" key="1">
    <citation type="submission" date="2021-07" db="EMBL/GenBank/DDBJ databases">
        <title>Flavobacterium sp. nov. isolated from sediment on the Taihu Lake.</title>
        <authorList>
            <person name="Qu J.-H."/>
        </authorList>
    </citation>
    <scope>NUCLEOTIDE SEQUENCE [LARGE SCALE GENOMIC DNA]</scope>
    <source>
        <strain evidence="11 12">NAS39</strain>
    </source>
</reference>
<dbReference type="EMBL" id="JAHWYN010000030">
    <property type="protein sequence ID" value="MBW4362654.1"/>
    <property type="molecule type" value="Genomic_DNA"/>
</dbReference>
<dbReference type="InterPro" id="IPR050482">
    <property type="entry name" value="Sensor_HK_TwoCompSys"/>
</dbReference>
<evidence type="ECO:0000256" key="6">
    <source>
        <dbReference type="ARBA" id="ARBA00022777"/>
    </source>
</evidence>
<name>A0ABS6Y146_9FLAO</name>
<evidence type="ECO:0000259" key="9">
    <source>
        <dbReference type="Pfam" id="PF02518"/>
    </source>
</evidence>
<dbReference type="PANTHER" id="PTHR24421:SF10">
    <property type="entry name" value="NITRATE_NITRITE SENSOR PROTEIN NARQ"/>
    <property type="match status" value="1"/>
</dbReference>
<comment type="catalytic activity">
    <reaction evidence="1">
        <text>ATP + protein L-histidine = ADP + protein N-phospho-L-histidine.</text>
        <dbReference type="EC" id="2.7.13.3"/>
    </reaction>
</comment>
<dbReference type="EC" id="2.7.13.3" evidence="2"/>
<feature type="domain" description="Signal transduction histidine kinase subgroup 3 dimerisation and phosphoacceptor" evidence="10">
    <location>
        <begin position="29"/>
        <end position="94"/>
    </location>
</feature>
<feature type="domain" description="Histidine kinase/HSP90-like ATPase" evidence="9">
    <location>
        <begin position="136"/>
        <end position="222"/>
    </location>
</feature>
<comment type="caution">
    <text evidence="11">The sequence shown here is derived from an EMBL/GenBank/DDBJ whole genome shotgun (WGS) entry which is preliminary data.</text>
</comment>
<evidence type="ECO:0000256" key="2">
    <source>
        <dbReference type="ARBA" id="ARBA00012438"/>
    </source>
</evidence>
<proteinExistence type="predicted"/>
<dbReference type="InterPro" id="IPR011712">
    <property type="entry name" value="Sig_transdc_His_kin_sub3_dim/P"/>
</dbReference>
<evidence type="ECO:0000313" key="11">
    <source>
        <dbReference type="EMBL" id="MBW4362654.1"/>
    </source>
</evidence>
<keyword evidence="4" id="KW-0808">Transferase</keyword>
<dbReference type="RefSeq" id="WP_219319131.1">
    <property type="nucleotide sequence ID" value="NZ_JAHWYN010000030.1"/>
</dbReference>
<evidence type="ECO:0000256" key="8">
    <source>
        <dbReference type="ARBA" id="ARBA00023012"/>
    </source>
</evidence>
<dbReference type="GO" id="GO:0016301">
    <property type="term" value="F:kinase activity"/>
    <property type="evidence" value="ECO:0007669"/>
    <property type="project" value="UniProtKB-KW"/>
</dbReference>
<keyword evidence="6 11" id="KW-0418">Kinase</keyword>
<sequence length="223" mass="25422">MEKKLEFNNLDVFFRKNQLAAVIRTLELERKRIAQDLHDDISSKLNVISLNCHLLKIPNLPQKDIEEITKNIIEYTSKALESSRKMTYNLLPPVLDKFGLHAGIEELCDDLNRNGSITIQYENKLKFDFKENESHIHVFRILQDLLDNSMKHGNATTISVLFDEIKGKRSCLYSDNGIGFDLKQIESHKGLGMKNIMSRVAILGGNLSVESQLSLGTSVIFNF</sequence>
<gene>
    <name evidence="11" type="ORF">KZH69_19395</name>
</gene>
<evidence type="ECO:0000256" key="5">
    <source>
        <dbReference type="ARBA" id="ARBA00022741"/>
    </source>
</evidence>
<keyword evidence="5" id="KW-0547">Nucleotide-binding</keyword>
<keyword evidence="8" id="KW-0902">Two-component regulatory system</keyword>
<keyword evidence="12" id="KW-1185">Reference proteome</keyword>
<dbReference type="PANTHER" id="PTHR24421">
    <property type="entry name" value="NITRATE/NITRITE SENSOR PROTEIN NARX-RELATED"/>
    <property type="match status" value="1"/>
</dbReference>
<dbReference type="Pfam" id="PF07730">
    <property type="entry name" value="HisKA_3"/>
    <property type="match status" value="1"/>
</dbReference>
<evidence type="ECO:0000259" key="10">
    <source>
        <dbReference type="Pfam" id="PF07730"/>
    </source>
</evidence>
<dbReference type="InterPro" id="IPR003594">
    <property type="entry name" value="HATPase_dom"/>
</dbReference>
<keyword evidence="3" id="KW-0597">Phosphoprotein</keyword>
<evidence type="ECO:0000256" key="1">
    <source>
        <dbReference type="ARBA" id="ARBA00000085"/>
    </source>
</evidence>
<organism evidence="11 12">
    <name type="scientific">Flavobacterium taihuense</name>
    <dbReference type="NCBI Taxonomy" id="2857508"/>
    <lineage>
        <taxon>Bacteria</taxon>
        <taxon>Pseudomonadati</taxon>
        <taxon>Bacteroidota</taxon>
        <taxon>Flavobacteriia</taxon>
        <taxon>Flavobacteriales</taxon>
        <taxon>Flavobacteriaceae</taxon>
        <taxon>Flavobacterium</taxon>
    </lineage>
</organism>